<proteinExistence type="predicted"/>
<protein>
    <submittedName>
        <fullName evidence="2">Uncharacterized protein</fullName>
    </submittedName>
</protein>
<reference evidence="3" key="1">
    <citation type="submission" date="2009-09" db="EMBL/GenBank/DDBJ databases">
        <title>The complete genome of Nakamurella multipartita DSM 44233.</title>
        <authorList>
            <consortium name="US DOE Joint Genome Institute (JGI-PGF)"/>
            <person name="Lucas S."/>
            <person name="Copeland A."/>
            <person name="Lapidus A."/>
            <person name="Glavina del Rio T."/>
            <person name="Dalin E."/>
            <person name="Tice H."/>
            <person name="Bruce D."/>
            <person name="Goodwin L."/>
            <person name="Pitluck S."/>
            <person name="Kyrpides N."/>
            <person name="Mavromatis K."/>
            <person name="Ivanova N."/>
            <person name="Ovchinnikova G."/>
            <person name="Sims D."/>
            <person name="Meincke L."/>
            <person name="Brettin T."/>
            <person name="Detter J.C."/>
            <person name="Han C."/>
            <person name="Larimer F."/>
            <person name="Land M."/>
            <person name="Hauser L."/>
            <person name="Markowitz V."/>
            <person name="Cheng J.-F."/>
            <person name="Hugenholtz P."/>
            <person name="Woyke T."/>
            <person name="Wu D."/>
            <person name="Klenk H.-P."/>
            <person name="Eisen J.A."/>
        </authorList>
    </citation>
    <scope>NUCLEOTIDE SEQUENCE [LARGE SCALE GENOMIC DNA]</scope>
    <source>
        <strain evidence="3">ATCC 700099 / DSM 44233 / CIP 104796 / JCM 9543 / NBRC 105858 / Y-104</strain>
    </source>
</reference>
<feature type="region of interest" description="Disordered" evidence="1">
    <location>
        <begin position="1"/>
        <end position="55"/>
    </location>
</feature>
<feature type="compositionally biased region" description="Basic and acidic residues" evidence="1">
    <location>
        <begin position="1"/>
        <end position="40"/>
    </location>
</feature>
<dbReference type="STRING" id="479431.Namu_1367"/>
<reference evidence="2 3" key="2">
    <citation type="journal article" date="2010" name="Stand. Genomic Sci.">
        <title>Complete genome sequence of Nakamurella multipartita type strain (Y-104).</title>
        <authorList>
            <person name="Tice H."/>
            <person name="Mayilraj S."/>
            <person name="Sims D."/>
            <person name="Lapidus A."/>
            <person name="Nolan M."/>
            <person name="Lucas S."/>
            <person name="Glavina Del Rio T."/>
            <person name="Copeland A."/>
            <person name="Cheng J.F."/>
            <person name="Meincke L."/>
            <person name="Bruce D."/>
            <person name="Goodwin L."/>
            <person name="Pitluck S."/>
            <person name="Ivanova N."/>
            <person name="Mavromatis K."/>
            <person name="Ovchinnikova G."/>
            <person name="Pati A."/>
            <person name="Chen A."/>
            <person name="Palaniappan K."/>
            <person name="Land M."/>
            <person name="Hauser L."/>
            <person name="Chang Y.J."/>
            <person name="Jeffries C.D."/>
            <person name="Detter J.C."/>
            <person name="Brettin T."/>
            <person name="Rohde M."/>
            <person name="Goker M."/>
            <person name="Bristow J."/>
            <person name="Eisen J.A."/>
            <person name="Markowitz V."/>
            <person name="Hugenholtz P."/>
            <person name="Kyrpides N.C."/>
            <person name="Klenk H.P."/>
            <person name="Chen F."/>
        </authorList>
    </citation>
    <scope>NUCLEOTIDE SEQUENCE [LARGE SCALE GENOMIC DNA]</scope>
    <source>
        <strain evidence="3">ATCC 700099 / DSM 44233 / CIP 104796 / JCM 9543 / NBRC 105858 / Y-104</strain>
    </source>
</reference>
<evidence type="ECO:0000313" key="2">
    <source>
        <dbReference type="EMBL" id="ACV77770.1"/>
    </source>
</evidence>
<keyword evidence="3" id="KW-1185">Reference proteome</keyword>
<dbReference type="InParanoid" id="C8XEB2"/>
<dbReference type="EMBL" id="CP001737">
    <property type="protein sequence ID" value="ACV77770.1"/>
    <property type="molecule type" value="Genomic_DNA"/>
</dbReference>
<dbReference type="HOGENOM" id="CLU_3027540_0_0_11"/>
<dbReference type="AlphaFoldDB" id="C8XEB2"/>
<accession>C8XEB2</accession>
<gene>
    <name evidence="2" type="ordered locus">Namu_1367</name>
</gene>
<dbReference type="KEGG" id="nml:Namu_1367"/>
<evidence type="ECO:0000256" key="1">
    <source>
        <dbReference type="SAM" id="MobiDB-lite"/>
    </source>
</evidence>
<dbReference type="RefSeq" id="WP_015746677.1">
    <property type="nucleotide sequence ID" value="NC_013235.1"/>
</dbReference>
<name>C8XEB2_NAKMY</name>
<sequence length="55" mass="6229">MTGADHDHDRSHQGIDHWAQHGVEEYEQREAAERAERGQPDGDEPLPDQRASGPR</sequence>
<dbReference type="Proteomes" id="UP000002218">
    <property type="component" value="Chromosome"/>
</dbReference>
<organism evidence="2 3">
    <name type="scientific">Nakamurella multipartita (strain ATCC 700099 / DSM 44233 / CIP 104796 / JCM 9543 / NBRC 105858 / Y-104)</name>
    <name type="common">Microsphaera multipartita</name>
    <dbReference type="NCBI Taxonomy" id="479431"/>
    <lineage>
        <taxon>Bacteria</taxon>
        <taxon>Bacillati</taxon>
        <taxon>Actinomycetota</taxon>
        <taxon>Actinomycetes</taxon>
        <taxon>Nakamurellales</taxon>
        <taxon>Nakamurellaceae</taxon>
        <taxon>Nakamurella</taxon>
    </lineage>
</organism>
<evidence type="ECO:0000313" key="3">
    <source>
        <dbReference type="Proteomes" id="UP000002218"/>
    </source>
</evidence>